<organism evidence="11 12">
    <name type="scientific">Planococcus rifietoensis</name>
    <dbReference type="NCBI Taxonomy" id="200991"/>
    <lineage>
        <taxon>Bacteria</taxon>
        <taxon>Bacillati</taxon>
        <taxon>Bacillota</taxon>
        <taxon>Bacilli</taxon>
        <taxon>Bacillales</taxon>
        <taxon>Caryophanaceae</taxon>
        <taxon>Planococcus</taxon>
    </lineage>
</organism>
<comment type="function">
    <text evidence="6 9">Catalyzes cyclization of the linear tetrapyrrole, hydroxymethylbilane, to the macrocyclic uroporphyrinogen III.</text>
</comment>
<dbReference type="InterPro" id="IPR003754">
    <property type="entry name" value="4pyrrol_synth_uPrphyn_synth"/>
</dbReference>
<evidence type="ECO:0000256" key="3">
    <source>
        <dbReference type="ARBA" id="ARBA00013109"/>
    </source>
</evidence>
<evidence type="ECO:0000256" key="5">
    <source>
        <dbReference type="ARBA" id="ARBA00023244"/>
    </source>
</evidence>
<accession>A0A0U2Z3A1</accession>
<dbReference type="GO" id="GO:0006782">
    <property type="term" value="P:protoporphyrinogen IX biosynthetic process"/>
    <property type="evidence" value="ECO:0007669"/>
    <property type="project" value="UniProtKB-UniRule"/>
</dbReference>
<dbReference type="Proteomes" id="UP000067683">
    <property type="component" value="Chromosome"/>
</dbReference>
<evidence type="ECO:0000256" key="6">
    <source>
        <dbReference type="ARBA" id="ARBA00037589"/>
    </source>
</evidence>
<dbReference type="UniPathway" id="UPA00251">
    <property type="reaction ID" value="UER00320"/>
</dbReference>
<evidence type="ECO:0000259" key="10">
    <source>
        <dbReference type="Pfam" id="PF02602"/>
    </source>
</evidence>
<protein>
    <recommendedName>
        <fullName evidence="7 9">Uroporphyrinogen-III synthase</fullName>
        <ecNumber evidence="3 9">4.2.1.75</ecNumber>
    </recommendedName>
</protein>
<reference evidence="11" key="1">
    <citation type="submission" date="2016-01" db="EMBL/GenBank/DDBJ databases">
        <title>Complete genome of Planococcus rifietoensis type strain M8.</title>
        <authorList>
            <person name="See-Too W.S."/>
        </authorList>
    </citation>
    <scope>NUCLEOTIDE SEQUENCE [LARGE SCALE GENOMIC DNA]</scope>
    <source>
        <strain evidence="11">M8</strain>
    </source>
</reference>
<dbReference type="GO" id="GO:0004852">
    <property type="term" value="F:uroporphyrinogen-III synthase activity"/>
    <property type="evidence" value="ECO:0007669"/>
    <property type="project" value="UniProtKB-UniRule"/>
</dbReference>
<dbReference type="STRING" id="200991.AUC31_03150"/>
<dbReference type="Pfam" id="PF02602">
    <property type="entry name" value="HEM4"/>
    <property type="match status" value="1"/>
</dbReference>
<sequence length="234" mass="25680">MSSPKAMCKKKPVIIFTGSRLPKEAAELALQNGAQVEYFPLIETVLRNTDVPDFGRYGWLIFTSRNSAEAFCKLHPETNAKIAAVGDKTAEMLEEHGYTVDFIPSTFSADVFVQEFPDIAGKERCLFVRGALAKDTILSMPLAIDEWTVYDTVKKRSNAQALAEMSNVTIIFASPSAVSAYTDAGGNFKNIQTAAIGHITERAIKEAGGEVHFRPETYTYLEIIQTIAKGSCNL</sequence>
<evidence type="ECO:0000313" key="12">
    <source>
        <dbReference type="Proteomes" id="UP000067683"/>
    </source>
</evidence>
<dbReference type="PANTHER" id="PTHR38042:SF1">
    <property type="entry name" value="UROPORPHYRINOGEN-III SYNTHASE, CHLOROPLASTIC"/>
    <property type="match status" value="1"/>
</dbReference>
<keyword evidence="4 9" id="KW-0456">Lyase</keyword>
<dbReference type="RefSeq" id="WP_058381022.1">
    <property type="nucleotide sequence ID" value="NZ_CP013659.2"/>
</dbReference>
<evidence type="ECO:0000256" key="8">
    <source>
        <dbReference type="ARBA" id="ARBA00048617"/>
    </source>
</evidence>
<evidence type="ECO:0000256" key="1">
    <source>
        <dbReference type="ARBA" id="ARBA00004772"/>
    </source>
</evidence>
<dbReference type="InterPro" id="IPR039793">
    <property type="entry name" value="UROS/Hem4"/>
</dbReference>
<dbReference type="CDD" id="cd06578">
    <property type="entry name" value="HemD"/>
    <property type="match status" value="1"/>
</dbReference>
<keyword evidence="5 9" id="KW-0627">Porphyrin biosynthesis</keyword>
<dbReference type="SUPFAM" id="SSF69618">
    <property type="entry name" value="HemD-like"/>
    <property type="match status" value="1"/>
</dbReference>
<dbReference type="GO" id="GO:0006780">
    <property type="term" value="P:uroporphyrinogen III biosynthetic process"/>
    <property type="evidence" value="ECO:0007669"/>
    <property type="project" value="UniProtKB-UniRule"/>
</dbReference>
<dbReference type="EC" id="4.2.1.75" evidence="3 9"/>
<evidence type="ECO:0000256" key="9">
    <source>
        <dbReference type="RuleBase" id="RU366031"/>
    </source>
</evidence>
<evidence type="ECO:0000256" key="4">
    <source>
        <dbReference type="ARBA" id="ARBA00023239"/>
    </source>
</evidence>
<dbReference type="Gene3D" id="3.40.50.10090">
    <property type="match status" value="2"/>
</dbReference>
<comment type="similarity">
    <text evidence="2 9">Belongs to the uroporphyrinogen-III synthase family.</text>
</comment>
<evidence type="ECO:0000256" key="2">
    <source>
        <dbReference type="ARBA" id="ARBA00008133"/>
    </source>
</evidence>
<comment type="catalytic activity">
    <reaction evidence="8 9">
        <text>hydroxymethylbilane = uroporphyrinogen III + H2O</text>
        <dbReference type="Rhea" id="RHEA:18965"/>
        <dbReference type="ChEBI" id="CHEBI:15377"/>
        <dbReference type="ChEBI" id="CHEBI:57308"/>
        <dbReference type="ChEBI" id="CHEBI:57845"/>
        <dbReference type="EC" id="4.2.1.75"/>
    </reaction>
</comment>
<proteinExistence type="inferred from homology"/>
<dbReference type="PANTHER" id="PTHR38042">
    <property type="entry name" value="UROPORPHYRINOGEN-III SYNTHASE, CHLOROPLASTIC"/>
    <property type="match status" value="1"/>
</dbReference>
<dbReference type="EMBL" id="CP013659">
    <property type="protein sequence ID" value="ALS74315.1"/>
    <property type="molecule type" value="Genomic_DNA"/>
</dbReference>
<name>A0A0U2Z3A1_9BACL</name>
<comment type="pathway">
    <text evidence="1 9">Porphyrin-containing compound metabolism; protoporphyrin-IX biosynthesis; coproporphyrinogen-III from 5-aminolevulinate: step 3/4.</text>
</comment>
<feature type="domain" description="Tetrapyrrole biosynthesis uroporphyrinogen III synthase" evidence="10">
    <location>
        <begin position="24"/>
        <end position="220"/>
    </location>
</feature>
<dbReference type="KEGG" id="prt:AUC31_03150"/>
<evidence type="ECO:0000256" key="7">
    <source>
        <dbReference type="ARBA" id="ARBA00040167"/>
    </source>
</evidence>
<evidence type="ECO:0000313" key="11">
    <source>
        <dbReference type="EMBL" id="ALS74315.1"/>
    </source>
</evidence>
<dbReference type="InterPro" id="IPR036108">
    <property type="entry name" value="4pyrrol_syn_uPrphyn_synt_sf"/>
</dbReference>
<keyword evidence="12" id="KW-1185">Reference proteome</keyword>
<dbReference type="AlphaFoldDB" id="A0A0U2Z3A1"/>
<gene>
    <name evidence="11" type="ORF">AUC31_03150</name>
</gene>